<dbReference type="SUPFAM" id="SSF47060">
    <property type="entry name" value="S15/NS1 RNA-binding domain"/>
    <property type="match status" value="2"/>
</dbReference>
<keyword evidence="2" id="KW-0547">Nucleotide-binding</keyword>
<dbReference type="AlphaFoldDB" id="A0A9D4IC57"/>
<keyword evidence="1" id="KW-0436">Ligase</keyword>
<gene>
    <name evidence="8" type="ORF">DPMN_169366</name>
</gene>
<proteinExistence type="predicted"/>
<dbReference type="CDD" id="cd00939">
    <property type="entry name" value="MetRS_RNA"/>
    <property type="match status" value="1"/>
</dbReference>
<evidence type="ECO:0000256" key="3">
    <source>
        <dbReference type="ARBA" id="ARBA00022840"/>
    </source>
</evidence>
<evidence type="ECO:0000313" key="9">
    <source>
        <dbReference type="Proteomes" id="UP000828390"/>
    </source>
</evidence>
<evidence type="ECO:0000313" key="8">
    <source>
        <dbReference type="EMBL" id="KAH3768154.1"/>
    </source>
</evidence>
<comment type="caution">
    <text evidence="8">The sequence shown here is derived from an EMBL/GenBank/DDBJ whole genome shotgun (WGS) entry which is preliminary data.</text>
</comment>
<reference evidence="8" key="1">
    <citation type="journal article" date="2019" name="bioRxiv">
        <title>The Genome of the Zebra Mussel, Dreissena polymorpha: A Resource for Invasive Species Research.</title>
        <authorList>
            <person name="McCartney M.A."/>
            <person name="Auch B."/>
            <person name="Kono T."/>
            <person name="Mallez S."/>
            <person name="Zhang Y."/>
            <person name="Obille A."/>
            <person name="Becker A."/>
            <person name="Abrahante J.E."/>
            <person name="Garbe J."/>
            <person name="Badalamenti J.P."/>
            <person name="Herman A."/>
            <person name="Mangelson H."/>
            <person name="Liachko I."/>
            <person name="Sullivan S."/>
            <person name="Sone E.D."/>
            <person name="Koren S."/>
            <person name="Silverstein K.A.T."/>
            <person name="Beckman K.B."/>
            <person name="Gohl D.M."/>
        </authorList>
    </citation>
    <scope>NUCLEOTIDE SEQUENCE</scope>
    <source>
        <strain evidence="8">Duluth1</strain>
        <tissue evidence="8">Whole animal</tissue>
    </source>
</reference>
<evidence type="ECO:0000256" key="5">
    <source>
        <dbReference type="ARBA" id="ARBA00023146"/>
    </source>
</evidence>
<dbReference type="GO" id="GO:0004812">
    <property type="term" value="F:aminoacyl-tRNA ligase activity"/>
    <property type="evidence" value="ECO:0007669"/>
    <property type="project" value="UniProtKB-KW"/>
</dbReference>
<dbReference type="Pfam" id="PF00458">
    <property type="entry name" value="WHEP-TRS"/>
    <property type="match status" value="2"/>
</dbReference>
<dbReference type="GO" id="GO:0006418">
    <property type="term" value="P:tRNA aminoacylation for protein translation"/>
    <property type="evidence" value="ECO:0007669"/>
    <property type="project" value="InterPro"/>
</dbReference>
<evidence type="ECO:0000256" key="4">
    <source>
        <dbReference type="ARBA" id="ARBA00022917"/>
    </source>
</evidence>
<dbReference type="InterPro" id="IPR009068">
    <property type="entry name" value="uS15_NS1_RNA-bd_sf"/>
</dbReference>
<keyword evidence="5" id="KW-0030">Aminoacyl-tRNA synthetase</keyword>
<feature type="domain" description="WHEP-TRS" evidence="7">
    <location>
        <begin position="207"/>
        <end position="263"/>
    </location>
</feature>
<evidence type="ECO:0000256" key="2">
    <source>
        <dbReference type="ARBA" id="ARBA00022741"/>
    </source>
</evidence>
<feature type="region of interest" description="Disordered" evidence="6">
    <location>
        <begin position="250"/>
        <end position="271"/>
    </location>
</feature>
<dbReference type="Gene3D" id="1.10.287.10">
    <property type="entry name" value="S15/NS1, RNA-binding"/>
    <property type="match status" value="2"/>
</dbReference>
<protein>
    <recommendedName>
        <fullName evidence="7">WHEP-TRS domain-containing protein</fullName>
    </recommendedName>
</protein>
<keyword evidence="9" id="KW-1185">Reference proteome</keyword>
<evidence type="ECO:0000256" key="1">
    <source>
        <dbReference type="ARBA" id="ARBA00022598"/>
    </source>
</evidence>
<dbReference type="SMART" id="SM00991">
    <property type="entry name" value="WHEP-TRS"/>
    <property type="match status" value="2"/>
</dbReference>
<sequence length="271" mass="29541">MQENKPWVLVKGSDIENSEPGSQSGVPAVRVAAPVHARGQRNHPGPVERPSVLQCDPGHKIWQNSQTATSPAEVTNQVSQREVMWGCNQSCSISNKALACGLDYRLIVHSDMTIIMMKHPNKQTEVFCLMSKFNKKNIKANKVRDLKAKKAEKGVIDAEVKILLDLKKQLADAQVPSALTETGGGKKKGVKQDVKVTANNVTSSPAEVERLNKLVTEQGNKVRELMTAKAEKALVDTEVSKLLDLKRQLALAQGENPDASPAVGKQKGKKK</sequence>
<feature type="region of interest" description="Disordered" evidence="6">
    <location>
        <begin position="1"/>
        <end position="26"/>
    </location>
</feature>
<dbReference type="EMBL" id="JAIWYP010000009">
    <property type="protein sequence ID" value="KAH3768154.1"/>
    <property type="molecule type" value="Genomic_DNA"/>
</dbReference>
<feature type="domain" description="WHEP-TRS" evidence="7">
    <location>
        <begin position="128"/>
        <end position="184"/>
    </location>
</feature>
<dbReference type="Proteomes" id="UP000828390">
    <property type="component" value="Unassembled WGS sequence"/>
</dbReference>
<evidence type="ECO:0000259" key="7">
    <source>
        <dbReference type="PROSITE" id="PS51185"/>
    </source>
</evidence>
<organism evidence="8 9">
    <name type="scientific">Dreissena polymorpha</name>
    <name type="common">Zebra mussel</name>
    <name type="synonym">Mytilus polymorpha</name>
    <dbReference type="NCBI Taxonomy" id="45954"/>
    <lineage>
        <taxon>Eukaryota</taxon>
        <taxon>Metazoa</taxon>
        <taxon>Spiralia</taxon>
        <taxon>Lophotrochozoa</taxon>
        <taxon>Mollusca</taxon>
        <taxon>Bivalvia</taxon>
        <taxon>Autobranchia</taxon>
        <taxon>Heteroconchia</taxon>
        <taxon>Euheterodonta</taxon>
        <taxon>Imparidentia</taxon>
        <taxon>Neoheterodontei</taxon>
        <taxon>Myida</taxon>
        <taxon>Dreissenoidea</taxon>
        <taxon>Dreissenidae</taxon>
        <taxon>Dreissena</taxon>
    </lineage>
</organism>
<reference evidence="8" key="2">
    <citation type="submission" date="2020-11" db="EMBL/GenBank/DDBJ databases">
        <authorList>
            <person name="McCartney M.A."/>
            <person name="Auch B."/>
            <person name="Kono T."/>
            <person name="Mallez S."/>
            <person name="Becker A."/>
            <person name="Gohl D.M."/>
            <person name="Silverstein K.A.T."/>
            <person name="Koren S."/>
            <person name="Bechman K.B."/>
            <person name="Herman A."/>
            <person name="Abrahante J.E."/>
            <person name="Garbe J."/>
        </authorList>
    </citation>
    <scope>NUCLEOTIDE SEQUENCE</scope>
    <source>
        <strain evidence="8">Duluth1</strain>
        <tissue evidence="8">Whole animal</tissue>
    </source>
</reference>
<dbReference type="InterPro" id="IPR000738">
    <property type="entry name" value="WHEP-TRS_dom"/>
</dbReference>
<evidence type="ECO:0000256" key="6">
    <source>
        <dbReference type="SAM" id="MobiDB-lite"/>
    </source>
</evidence>
<dbReference type="PROSITE" id="PS51185">
    <property type="entry name" value="WHEP_TRS_2"/>
    <property type="match status" value="2"/>
</dbReference>
<accession>A0A9D4IC57</accession>
<dbReference type="GO" id="GO:0005524">
    <property type="term" value="F:ATP binding"/>
    <property type="evidence" value="ECO:0007669"/>
    <property type="project" value="UniProtKB-KW"/>
</dbReference>
<keyword evidence="4" id="KW-0648">Protein biosynthesis</keyword>
<keyword evidence="3" id="KW-0067">ATP-binding</keyword>
<name>A0A9D4IC57_DREPO</name>